<feature type="domain" description="AMP-dependent ligase C-terminal" evidence="1">
    <location>
        <begin position="357"/>
        <end position="446"/>
    </location>
</feature>
<protein>
    <submittedName>
        <fullName evidence="2">Phenylacetate--CoA ligase family protein</fullName>
    </submittedName>
</protein>
<dbReference type="Gene3D" id="3.30.300.30">
    <property type="match status" value="1"/>
</dbReference>
<accession>A0A8J6N511</accession>
<reference evidence="2 3" key="1">
    <citation type="submission" date="2020-08" db="EMBL/GenBank/DDBJ databases">
        <title>Bridging the membrane lipid divide: bacteria of the FCB group superphylum have the potential to synthesize archaeal ether lipids.</title>
        <authorList>
            <person name="Villanueva L."/>
            <person name="Von Meijenfeldt F.A.B."/>
            <person name="Westbye A.B."/>
            <person name="Yadav S."/>
            <person name="Hopmans E.C."/>
            <person name="Dutilh B.E."/>
            <person name="Sinninghe Damste J.S."/>
        </authorList>
    </citation>
    <scope>NUCLEOTIDE SEQUENCE [LARGE SCALE GENOMIC DNA]</scope>
    <source>
        <strain evidence="2">NIOZ-UU27</strain>
    </source>
</reference>
<gene>
    <name evidence="2" type="ORF">H8E19_16950</name>
</gene>
<evidence type="ECO:0000313" key="3">
    <source>
        <dbReference type="Proteomes" id="UP000650524"/>
    </source>
</evidence>
<dbReference type="InterPro" id="IPR042099">
    <property type="entry name" value="ANL_N_sf"/>
</dbReference>
<evidence type="ECO:0000259" key="1">
    <source>
        <dbReference type="Pfam" id="PF14535"/>
    </source>
</evidence>
<dbReference type="InterPro" id="IPR028154">
    <property type="entry name" value="AMP-dep_Lig_C"/>
</dbReference>
<dbReference type="PANTHER" id="PTHR43845">
    <property type="entry name" value="BLR5969 PROTEIN"/>
    <property type="match status" value="1"/>
</dbReference>
<organism evidence="2 3">
    <name type="scientific">Candidatus Desulfacyla euxinica</name>
    <dbReference type="NCBI Taxonomy" id="2841693"/>
    <lineage>
        <taxon>Bacteria</taxon>
        <taxon>Deltaproteobacteria</taxon>
        <taxon>Candidatus Desulfacyla</taxon>
    </lineage>
</organism>
<keyword evidence="2" id="KW-0436">Ligase</keyword>
<dbReference type="Pfam" id="PF14535">
    <property type="entry name" value="AMP-binding_C_2"/>
    <property type="match status" value="1"/>
</dbReference>
<dbReference type="EMBL" id="JACNJD010000345">
    <property type="protein sequence ID" value="MBC8179095.1"/>
    <property type="molecule type" value="Genomic_DNA"/>
</dbReference>
<dbReference type="PANTHER" id="PTHR43845:SF1">
    <property type="entry name" value="BLR5969 PROTEIN"/>
    <property type="match status" value="1"/>
</dbReference>
<dbReference type="Proteomes" id="UP000650524">
    <property type="component" value="Unassembled WGS sequence"/>
</dbReference>
<dbReference type="AlphaFoldDB" id="A0A8J6N511"/>
<evidence type="ECO:0000313" key="2">
    <source>
        <dbReference type="EMBL" id="MBC8179095.1"/>
    </source>
</evidence>
<proteinExistence type="predicted"/>
<dbReference type="SUPFAM" id="SSF56801">
    <property type="entry name" value="Acetyl-CoA synthetase-like"/>
    <property type="match status" value="1"/>
</dbReference>
<name>A0A8J6N511_9DELT</name>
<dbReference type="Gene3D" id="3.40.50.12780">
    <property type="entry name" value="N-terminal domain of ligase-like"/>
    <property type="match status" value="1"/>
</dbReference>
<sequence length="456" mass="50831">MKKFYWVDELNRMSREEIRRYQEKKLPKQLKYCYDNSEFYRQKFDDAGAAPEDINTIDDLRQLPVFMVKDDERKSAEASLEKYGHPFGLHLCAPVEDIYLTGTTSGTTGTPTFSYTFTEKDMDFLGPQIANRLALAAVGKGDRVAFFFALGIYATTMTLWGLRHLGALPIDIDARAGTELFLKFMDLTRPTYLACTPSLAEYLIDKTPERLNKEVRDFKLKGLLNTGEIGIAIPGIKEKLESAYGCRAYDYWAPCGNAPAISCDSDEYCGLHAIAPDLCTSFDDLVDPITKKPVESDIDGAIGEMVHTNLQREACPAVKYAYGDIVQIFTTECPGCGFKGKRTNIIGRADDMLIVKGVNVYPAAIKDVVAGFVPDVTGEMRIVLDAPLPRVVPPLKLKIEHGREIGHSDLTALASKITTALHDQIKIRPEIQFVAPGTLPKETRKTPIFEKKYEDA</sequence>
<comment type="caution">
    <text evidence="2">The sequence shown here is derived from an EMBL/GenBank/DDBJ whole genome shotgun (WGS) entry which is preliminary data.</text>
</comment>
<dbReference type="InterPro" id="IPR045851">
    <property type="entry name" value="AMP-bd_C_sf"/>
</dbReference>
<dbReference type="GO" id="GO:0016874">
    <property type="term" value="F:ligase activity"/>
    <property type="evidence" value="ECO:0007669"/>
    <property type="project" value="UniProtKB-KW"/>
</dbReference>